<evidence type="ECO:0000256" key="3">
    <source>
        <dbReference type="ARBA" id="ARBA00023163"/>
    </source>
</evidence>
<proteinExistence type="predicted"/>
<dbReference type="Proteomes" id="UP000824116">
    <property type="component" value="Unassembled WGS sequence"/>
</dbReference>
<dbReference type="PROSITE" id="PS51464">
    <property type="entry name" value="SIS"/>
    <property type="match status" value="1"/>
</dbReference>
<name>A0A9D2G7E2_9FIRM</name>
<dbReference type="InterPro" id="IPR046348">
    <property type="entry name" value="SIS_dom_sf"/>
</dbReference>
<dbReference type="InterPro" id="IPR009057">
    <property type="entry name" value="Homeodomain-like_sf"/>
</dbReference>
<dbReference type="EMBL" id="DXAY01000105">
    <property type="protein sequence ID" value="HIZ74488.1"/>
    <property type="molecule type" value="Genomic_DNA"/>
</dbReference>
<dbReference type="InterPro" id="IPR035472">
    <property type="entry name" value="RpiR-like_SIS"/>
</dbReference>
<dbReference type="PROSITE" id="PS51071">
    <property type="entry name" value="HTH_RPIR"/>
    <property type="match status" value="1"/>
</dbReference>
<evidence type="ECO:0000259" key="5">
    <source>
        <dbReference type="PROSITE" id="PS51464"/>
    </source>
</evidence>
<dbReference type="PANTHER" id="PTHR30514">
    <property type="entry name" value="GLUCOKINASE"/>
    <property type="match status" value="1"/>
</dbReference>
<keyword evidence="3" id="KW-0804">Transcription</keyword>
<dbReference type="Pfam" id="PF01418">
    <property type="entry name" value="HTH_6"/>
    <property type="match status" value="1"/>
</dbReference>
<evidence type="ECO:0000313" key="7">
    <source>
        <dbReference type="Proteomes" id="UP000824116"/>
    </source>
</evidence>
<feature type="domain" description="HTH rpiR-type" evidence="4">
    <location>
        <begin position="2"/>
        <end position="78"/>
    </location>
</feature>
<dbReference type="AlphaFoldDB" id="A0A9D2G7E2"/>
<dbReference type="SUPFAM" id="SSF53697">
    <property type="entry name" value="SIS domain"/>
    <property type="match status" value="1"/>
</dbReference>
<reference evidence="6" key="2">
    <citation type="submission" date="2021-04" db="EMBL/GenBank/DDBJ databases">
        <authorList>
            <person name="Gilroy R."/>
        </authorList>
    </citation>
    <scope>NUCLEOTIDE SEQUENCE</scope>
    <source>
        <strain evidence="6">CHK196-3914</strain>
    </source>
</reference>
<dbReference type="Pfam" id="PF01380">
    <property type="entry name" value="SIS"/>
    <property type="match status" value="1"/>
</dbReference>
<dbReference type="Gene3D" id="3.40.50.10490">
    <property type="entry name" value="Glucose-6-phosphate isomerase like protein, domain 1"/>
    <property type="match status" value="1"/>
</dbReference>
<dbReference type="GO" id="GO:0003700">
    <property type="term" value="F:DNA-binding transcription factor activity"/>
    <property type="evidence" value="ECO:0007669"/>
    <property type="project" value="InterPro"/>
</dbReference>
<evidence type="ECO:0000259" key="4">
    <source>
        <dbReference type="PROSITE" id="PS51071"/>
    </source>
</evidence>
<dbReference type="InterPro" id="IPR047640">
    <property type="entry name" value="RpiR-like"/>
</dbReference>
<dbReference type="InterPro" id="IPR000281">
    <property type="entry name" value="HTH_RpiR"/>
</dbReference>
<evidence type="ECO:0000256" key="1">
    <source>
        <dbReference type="ARBA" id="ARBA00023015"/>
    </source>
</evidence>
<protein>
    <submittedName>
        <fullName evidence="6">MurR/RpiR family transcriptional regulator</fullName>
    </submittedName>
</protein>
<reference evidence="6" key="1">
    <citation type="journal article" date="2021" name="PeerJ">
        <title>Extensive microbial diversity within the chicken gut microbiome revealed by metagenomics and culture.</title>
        <authorList>
            <person name="Gilroy R."/>
            <person name="Ravi A."/>
            <person name="Getino M."/>
            <person name="Pursley I."/>
            <person name="Horton D.L."/>
            <person name="Alikhan N.F."/>
            <person name="Baker D."/>
            <person name="Gharbi K."/>
            <person name="Hall N."/>
            <person name="Watson M."/>
            <person name="Adriaenssens E.M."/>
            <person name="Foster-Nyarko E."/>
            <person name="Jarju S."/>
            <person name="Secka A."/>
            <person name="Antonio M."/>
            <person name="Oren A."/>
            <person name="Chaudhuri R.R."/>
            <person name="La Ragione R."/>
            <person name="Hildebrand F."/>
            <person name="Pallen M.J."/>
        </authorList>
    </citation>
    <scope>NUCLEOTIDE SEQUENCE</scope>
    <source>
        <strain evidence="6">CHK196-3914</strain>
    </source>
</reference>
<dbReference type="GO" id="GO:0097367">
    <property type="term" value="F:carbohydrate derivative binding"/>
    <property type="evidence" value="ECO:0007669"/>
    <property type="project" value="InterPro"/>
</dbReference>
<comment type="caution">
    <text evidence="6">The sequence shown here is derived from an EMBL/GenBank/DDBJ whole genome shotgun (WGS) entry which is preliminary data.</text>
</comment>
<dbReference type="GO" id="GO:0003677">
    <property type="term" value="F:DNA binding"/>
    <property type="evidence" value="ECO:0007669"/>
    <property type="project" value="UniProtKB-KW"/>
</dbReference>
<sequence length="284" mass="32271">MKNVLDVIAEKKAALPRKQRIVAEYMEQNPQLMSYITLKELSNDLQVTEITVLKTCQSLGYGGFNDIKYEFRKTAIEKRKTDVLDEKNSYTETIPAYESEDERKFLKSVGDNEAQMIVRFWEETDIEAIFKAAGMILGKKKIYICGRGISFLLAKCMVDYLYGCNCFASAVNTELNEEVYGVLSELNEDAIMVAVSFPDYYFMTLKLAEFAKKNRVTILAITDAPNAEVTEFADFTLTVPSMTRAFLNTLSAPMFLVNLLTSAVKILKNDKKDSEKEKEFSELL</sequence>
<dbReference type="Gene3D" id="1.10.10.10">
    <property type="entry name" value="Winged helix-like DNA-binding domain superfamily/Winged helix DNA-binding domain"/>
    <property type="match status" value="1"/>
</dbReference>
<evidence type="ECO:0000256" key="2">
    <source>
        <dbReference type="ARBA" id="ARBA00023125"/>
    </source>
</evidence>
<dbReference type="CDD" id="cd05013">
    <property type="entry name" value="SIS_RpiR"/>
    <property type="match status" value="1"/>
</dbReference>
<keyword evidence="1" id="KW-0805">Transcription regulation</keyword>
<dbReference type="GO" id="GO:1901135">
    <property type="term" value="P:carbohydrate derivative metabolic process"/>
    <property type="evidence" value="ECO:0007669"/>
    <property type="project" value="InterPro"/>
</dbReference>
<dbReference type="PANTHER" id="PTHR30514:SF18">
    <property type="entry name" value="RPIR-FAMILY TRANSCRIPTIONAL REGULATOR"/>
    <property type="match status" value="1"/>
</dbReference>
<evidence type="ECO:0000313" key="6">
    <source>
        <dbReference type="EMBL" id="HIZ74488.1"/>
    </source>
</evidence>
<dbReference type="InterPro" id="IPR036388">
    <property type="entry name" value="WH-like_DNA-bd_sf"/>
</dbReference>
<keyword evidence="2" id="KW-0238">DNA-binding</keyword>
<feature type="domain" description="SIS" evidence="5">
    <location>
        <begin position="132"/>
        <end position="272"/>
    </location>
</feature>
<gene>
    <name evidence="6" type="ORF">H9723_04490</name>
</gene>
<dbReference type="SUPFAM" id="SSF46689">
    <property type="entry name" value="Homeodomain-like"/>
    <property type="match status" value="1"/>
</dbReference>
<accession>A0A9D2G7E2</accession>
<organism evidence="6 7">
    <name type="scientific">Candidatus Mediterraneibacter stercoravium</name>
    <dbReference type="NCBI Taxonomy" id="2838685"/>
    <lineage>
        <taxon>Bacteria</taxon>
        <taxon>Bacillati</taxon>
        <taxon>Bacillota</taxon>
        <taxon>Clostridia</taxon>
        <taxon>Lachnospirales</taxon>
        <taxon>Lachnospiraceae</taxon>
        <taxon>Mediterraneibacter</taxon>
    </lineage>
</organism>
<dbReference type="InterPro" id="IPR001347">
    <property type="entry name" value="SIS_dom"/>
</dbReference>